<name>A0A016VAK3_9BILA</name>
<proteinExistence type="predicted"/>
<comment type="caution">
    <text evidence="2">The sequence shown here is derived from an EMBL/GenBank/DDBJ whole genome shotgun (WGS) entry which is preliminary data.</text>
</comment>
<reference evidence="3" key="1">
    <citation type="journal article" date="2015" name="Nat. Genet.">
        <title>The genome and transcriptome of the zoonotic hookworm Ancylostoma ceylanicum identify infection-specific gene families.</title>
        <authorList>
            <person name="Schwarz E.M."/>
            <person name="Hu Y."/>
            <person name="Antoshechkin I."/>
            <person name="Miller M.M."/>
            <person name="Sternberg P.W."/>
            <person name="Aroian R.V."/>
        </authorList>
    </citation>
    <scope>NUCLEOTIDE SEQUENCE</scope>
    <source>
        <strain evidence="3">HY135</strain>
    </source>
</reference>
<evidence type="ECO:0000313" key="2">
    <source>
        <dbReference type="EMBL" id="EYC24460.1"/>
    </source>
</evidence>
<organism evidence="2 3">
    <name type="scientific">Ancylostoma ceylanicum</name>
    <dbReference type="NCBI Taxonomy" id="53326"/>
    <lineage>
        <taxon>Eukaryota</taxon>
        <taxon>Metazoa</taxon>
        <taxon>Ecdysozoa</taxon>
        <taxon>Nematoda</taxon>
        <taxon>Chromadorea</taxon>
        <taxon>Rhabditida</taxon>
        <taxon>Rhabditina</taxon>
        <taxon>Rhabditomorpha</taxon>
        <taxon>Strongyloidea</taxon>
        <taxon>Ancylostomatidae</taxon>
        <taxon>Ancylostomatinae</taxon>
        <taxon>Ancylostoma</taxon>
    </lineage>
</organism>
<dbReference type="AlphaFoldDB" id="A0A016VAK3"/>
<feature type="region of interest" description="Disordered" evidence="1">
    <location>
        <begin position="79"/>
        <end position="100"/>
    </location>
</feature>
<evidence type="ECO:0000256" key="1">
    <source>
        <dbReference type="SAM" id="MobiDB-lite"/>
    </source>
</evidence>
<sequence length="100" mass="11387">MKIPSAFLTQRSHPGEVLQQGFPQPSQPKGPTLVLQQGFPRTSQLRDPTLLRSYNRDTLTFSTRRPDSGEVLQQRFPLTSFPQPPEMMIPFDHLNPKTSL</sequence>
<gene>
    <name evidence="2" type="primary">Acey_s0013.g1915</name>
    <name evidence="2" type="ORF">Y032_0013g1915</name>
</gene>
<accession>A0A016VAK3</accession>
<feature type="region of interest" description="Disordered" evidence="1">
    <location>
        <begin position="1"/>
        <end position="51"/>
    </location>
</feature>
<dbReference type="EMBL" id="JARK01001349">
    <property type="protein sequence ID" value="EYC24460.1"/>
    <property type="molecule type" value="Genomic_DNA"/>
</dbReference>
<dbReference type="Proteomes" id="UP000024635">
    <property type="component" value="Unassembled WGS sequence"/>
</dbReference>
<keyword evidence="3" id="KW-1185">Reference proteome</keyword>
<evidence type="ECO:0000313" key="3">
    <source>
        <dbReference type="Proteomes" id="UP000024635"/>
    </source>
</evidence>
<protein>
    <submittedName>
        <fullName evidence="2">Uncharacterized protein</fullName>
    </submittedName>
</protein>